<proteinExistence type="predicted"/>
<reference evidence="2" key="1">
    <citation type="submission" date="2021-01" db="EMBL/GenBank/DDBJ databases">
        <authorList>
            <person name="Corre E."/>
            <person name="Pelletier E."/>
            <person name="Niang G."/>
            <person name="Scheremetjew M."/>
            <person name="Finn R."/>
            <person name="Kale V."/>
            <person name="Holt S."/>
            <person name="Cochrane G."/>
            <person name="Meng A."/>
            <person name="Brown T."/>
            <person name="Cohen L."/>
        </authorList>
    </citation>
    <scope>NUCLEOTIDE SEQUENCE</scope>
    <source>
        <strain evidence="2">CCMP 2712</strain>
    </source>
</reference>
<protein>
    <submittedName>
        <fullName evidence="2">Uncharacterized protein</fullName>
    </submittedName>
</protein>
<evidence type="ECO:0000256" key="1">
    <source>
        <dbReference type="SAM" id="SignalP"/>
    </source>
</evidence>
<name>A0A7S4P8L1_GUITH</name>
<feature type="signal peptide" evidence="1">
    <location>
        <begin position="1"/>
        <end position="40"/>
    </location>
</feature>
<keyword evidence="1" id="KW-0732">Signal</keyword>
<dbReference type="AlphaFoldDB" id="A0A7S4P8L1"/>
<dbReference type="EMBL" id="HBKN01038988">
    <property type="protein sequence ID" value="CAE2326560.1"/>
    <property type="molecule type" value="Transcribed_RNA"/>
</dbReference>
<feature type="chain" id="PRO_5030516180" evidence="1">
    <location>
        <begin position="41"/>
        <end position="640"/>
    </location>
</feature>
<organism evidence="2">
    <name type="scientific">Guillardia theta</name>
    <name type="common">Cryptophyte</name>
    <name type="synonym">Cryptomonas phi</name>
    <dbReference type="NCBI Taxonomy" id="55529"/>
    <lineage>
        <taxon>Eukaryota</taxon>
        <taxon>Cryptophyceae</taxon>
        <taxon>Pyrenomonadales</taxon>
        <taxon>Geminigeraceae</taxon>
        <taxon>Guillardia</taxon>
    </lineage>
</organism>
<evidence type="ECO:0000313" key="2">
    <source>
        <dbReference type="EMBL" id="CAE2326560.1"/>
    </source>
</evidence>
<sequence>MGALKFGGSVGHMAGTRRSGKHLMSLLLLCLCFWIRGVDNADGRAVSEDERIEHSKRLQLMWPSWIYHSQLGSSTLDYAHEDATSFHEQLSLAVDELSLLVTREAHADSRPALCSVGGLHAENVVLPNETLQEVLSTALHFHIERSISSVWLHPLLSSKKTKRAAAHLVLDSTWASVVRGNGRDFLHSCSSSRVQQSRSHFQGIVVLEDAGNCTQEEEKLLIFEDPRGRRMLELPDMFQFGTELRTCLRKGDVWITSVGVPVTILPHSKIKSPRLLMFAFNRHFREERELVDFLSGQGGGGGDDEDLDQFLGTLSSDSSGRTGKWHLWGGVQGGVETSRGKYEVRTARSMLVRDVLVRWPTPIYKMKDAKFMEEVGRRMMERKGDGSVFESEPGRNQLDLIAQCGDEESRCFPLVQALQEKIVQHAQNMLTAMEHHPFITTYSKQPPRRATCRIIVTDMWVEHHEQGDTSMLRRRRRGSAGMEKHLQGIIYLSTGANETCPSSLPEEVRRARQLQEGDGVQLEDPRPLSHVRRVPCEEGVELMSMAGRRSCAGSCPRRGSFPPLALVRQRFSSLPTSRQPPRPHPIQPARQERVTAVLISSLAARKFMCLRRYVVNVKSVKVAACRPPFQKSRDRGPQSD</sequence>
<accession>A0A7S4P8L1</accession>
<gene>
    <name evidence="2" type="ORF">GTHE00462_LOCUS30549</name>
</gene>